<name>A0A9D1A8B5_9FIRM</name>
<protein>
    <submittedName>
        <fullName evidence="3">Class I SAM-dependent methyltransferase</fullName>
    </submittedName>
</protein>
<evidence type="ECO:0000313" key="3">
    <source>
        <dbReference type="EMBL" id="HIR09831.1"/>
    </source>
</evidence>
<keyword evidence="1" id="KW-0808">Transferase</keyword>
<evidence type="ECO:0000256" key="1">
    <source>
        <dbReference type="ARBA" id="ARBA00022679"/>
    </source>
</evidence>
<dbReference type="GO" id="GO:0032259">
    <property type="term" value="P:methylation"/>
    <property type="evidence" value="ECO:0007669"/>
    <property type="project" value="UniProtKB-KW"/>
</dbReference>
<comment type="caution">
    <text evidence="3">The sequence shown here is derived from an EMBL/GenBank/DDBJ whole genome shotgun (WGS) entry which is preliminary data.</text>
</comment>
<keyword evidence="3" id="KW-0489">Methyltransferase</keyword>
<dbReference type="PANTHER" id="PTHR43861">
    <property type="entry name" value="TRANS-ACONITATE 2-METHYLTRANSFERASE-RELATED"/>
    <property type="match status" value="1"/>
</dbReference>
<dbReference type="InterPro" id="IPR029063">
    <property type="entry name" value="SAM-dependent_MTases_sf"/>
</dbReference>
<proteinExistence type="predicted"/>
<gene>
    <name evidence="3" type="ORF">IAA70_05470</name>
</gene>
<sequence>MSAYDALAASYDGLTWDVPYEEILAYLQALLKHHGASPKSVLDLACGTGSLAVLLAEAGYRTLAADASEEMLAMAYDKASDLPHPPFFICQRMEALTLPEPVDWVVCCLDSLNYLTDPRDAAKALGRIYESLTDGGVLTFDINSEEKLRGLDGQIFLDENDESYCVWRAEFDEAERICYYGMDLFQREGKLWRRSFEEHREYAYTVSQLKEFLQAAGFSQIECYGDRQFTPPQAGEQRIYFYAAK</sequence>
<evidence type="ECO:0000259" key="2">
    <source>
        <dbReference type="Pfam" id="PF13649"/>
    </source>
</evidence>
<evidence type="ECO:0000313" key="4">
    <source>
        <dbReference type="Proteomes" id="UP000824258"/>
    </source>
</evidence>
<reference evidence="3" key="2">
    <citation type="journal article" date="2021" name="PeerJ">
        <title>Extensive microbial diversity within the chicken gut microbiome revealed by metagenomics and culture.</title>
        <authorList>
            <person name="Gilroy R."/>
            <person name="Ravi A."/>
            <person name="Getino M."/>
            <person name="Pursley I."/>
            <person name="Horton D.L."/>
            <person name="Alikhan N.F."/>
            <person name="Baker D."/>
            <person name="Gharbi K."/>
            <person name="Hall N."/>
            <person name="Watson M."/>
            <person name="Adriaenssens E.M."/>
            <person name="Foster-Nyarko E."/>
            <person name="Jarju S."/>
            <person name="Secka A."/>
            <person name="Antonio M."/>
            <person name="Oren A."/>
            <person name="Chaudhuri R.R."/>
            <person name="La Ragione R."/>
            <person name="Hildebrand F."/>
            <person name="Pallen M.J."/>
        </authorList>
    </citation>
    <scope>NUCLEOTIDE SEQUENCE</scope>
    <source>
        <strain evidence="3">ChiHjej9B8-7071</strain>
    </source>
</reference>
<accession>A0A9D1A8B5</accession>
<dbReference type="GO" id="GO:0008168">
    <property type="term" value="F:methyltransferase activity"/>
    <property type="evidence" value="ECO:0007669"/>
    <property type="project" value="UniProtKB-KW"/>
</dbReference>
<dbReference type="InterPro" id="IPR041698">
    <property type="entry name" value="Methyltransf_25"/>
</dbReference>
<dbReference type="CDD" id="cd02440">
    <property type="entry name" value="AdoMet_MTases"/>
    <property type="match status" value="1"/>
</dbReference>
<feature type="domain" description="Methyltransferase" evidence="2">
    <location>
        <begin position="41"/>
        <end position="136"/>
    </location>
</feature>
<dbReference type="Proteomes" id="UP000824258">
    <property type="component" value="Unassembled WGS sequence"/>
</dbReference>
<dbReference type="EMBL" id="DVGD01000170">
    <property type="protein sequence ID" value="HIR09831.1"/>
    <property type="molecule type" value="Genomic_DNA"/>
</dbReference>
<dbReference type="Gene3D" id="3.40.50.150">
    <property type="entry name" value="Vaccinia Virus protein VP39"/>
    <property type="match status" value="1"/>
</dbReference>
<dbReference type="Pfam" id="PF13649">
    <property type="entry name" value="Methyltransf_25"/>
    <property type="match status" value="1"/>
</dbReference>
<dbReference type="AlphaFoldDB" id="A0A9D1A8B5"/>
<dbReference type="Gene3D" id="2.20.25.110">
    <property type="entry name" value="S-adenosyl-L-methionine-dependent methyltransferases"/>
    <property type="match status" value="1"/>
</dbReference>
<organism evidence="3 4">
    <name type="scientific">Candidatus Avoscillospira stercoripullorum</name>
    <dbReference type="NCBI Taxonomy" id="2840709"/>
    <lineage>
        <taxon>Bacteria</taxon>
        <taxon>Bacillati</taxon>
        <taxon>Bacillota</taxon>
        <taxon>Clostridia</taxon>
        <taxon>Eubacteriales</taxon>
        <taxon>Oscillospiraceae</taxon>
        <taxon>Oscillospiraceae incertae sedis</taxon>
        <taxon>Candidatus Avoscillospira</taxon>
    </lineage>
</organism>
<reference evidence="3" key="1">
    <citation type="submission" date="2020-10" db="EMBL/GenBank/DDBJ databases">
        <authorList>
            <person name="Gilroy R."/>
        </authorList>
    </citation>
    <scope>NUCLEOTIDE SEQUENCE</scope>
    <source>
        <strain evidence="3">ChiHjej9B8-7071</strain>
    </source>
</reference>
<dbReference type="SUPFAM" id="SSF53335">
    <property type="entry name" value="S-adenosyl-L-methionine-dependent methyltransferases"/>
    <property type="match status" value="1"/>
</dbReference>